<dbReference type="Proteomes" id="UP000325255">
    <property type="component" value="Unassembled WGS sequence"/>
</dbReference>
<protein>
    <submittedName>
        <fullName evidence="4">Response regulator</fullName>
    </submittedName>
</protein>
<dbReference type="Gene3D" id="3.40.50.2300">
    <property type="match status" value="1"/>
</dbReference>
<dbReference type="EMBL" id="VWPK01000023">
    <property type="protein sequence ID" value="KAA5611183.1"/>
    <property type="molecule type" value="Genomic_DNA"/>
</dbReference>
<dbReference type="SUPFAM" id="SSF52172">
    <property type="entry name" value="CheY-like"/>
    <property type="match status" value="1"/>
</dbReference>
<keyword evidence="5" id="KW-1185">Reference proteome</keyword>
<dbReference type="OrthoDB" id="582170at2"/>
<dbReference type="InterPro" id="IPR050595">
    <property type="entry name" value="Bact_response_regulator"/>
</dbReference>
<dbReference type="PANTHER" id="PTHR44591">
    <property type="entry name" value="STRESS RESPONSE REGULATOR PROTEIN 1"/>
    <property type="match status" value="1"/>
</dbReference>
<evidence type="ECO:0000256" key="2">
    <source>
        <dbReference type="PROSITE-ProRule" id="PRU00169"/>
    </source>
</evidence>
<dbReference type="InterPro" id="IPR011006">
    <property type="entry name" value="CheY-like_superfamily"/>
</dbReference>
<dbReference type="SMART" id="SM00448">
    <property type="entry name" value="REC"/>
    <property type="match status" value="1"/>
</dbReference>
<comment type="caution">
    <text evidence="4">The sequence shown here is derived from an EMBL/GenBank/DDBJ whole genome shotgun (WGS) entry which is preliminary data.</text>
</comment>
<sequence>MTDPSGTLDGARLLVVEDEAMVAMLVEDMLTDLGGVVVEVAGTVARGLAAAASETSALDAAVLDVNVGGEKVFPVAEALAARGVPFAFATGYGAEGIEARFAAAPVLAKPFTIEALQQVFQKLLQAGPDADARTATT</sequence>
<evidence type="ECO:0000313" key="5">
    <source>
        <dbReference type="Proteomes" id="UP000325255"/>
    </source>
</evidence>
<evidence type="ECO:0000313" key="4">
    <source>
        <dbReference type="EMBL" id="KAA5611183.1"/>
    </source>
</evidence>
<name>A0A5M6IS99_9PROT</name>
<reference evidence="4 5" key="1">
    <citation type="submission" date="2019-09" db="EMBL/GenBank/DDBJ databases">
        <title>Genome sequence of Rhodovastum atsumiense, a diverse member of the Acetobacteraceae family of non-sulfur purple photosynthetic bacteria.</title>
        <authorList>
            <person name="Meyer T."/>
            <person name="Kyndt J."/>
        </authorList>
    </citation>
    <scope>NUCLEOTIDE SEQUENCE [LARGE SCALE GENOMIC DNA]</scope>
    <source>
        <strain evidence="4 5">DSM 21279</strain>
    </source>
</reference>
<organism evidence="4 5">
    <name type="scientific">Rhodovastum atsumiense</name>
    <dbReference type="NCBI Taxonomy" id="504468"/>
    <lineage>
        <taxon>Bacteria</taxon>
        <taxon>Pseudomonadati</taxon>
        <taxon>Pseudomonadota</taxon>
        <taxon>Alphaproteobacteria</taxon>
        <taxon>Acetobacterales</taxon>
        <taxon>Acetobacteraceae</taxon>
        <taxon>Rhodovastum</taxon>
    </lineage>
</organism>
<dbReference type="GO" id="GO:0000160">
    <property type="term" value="P:phosphorelay signal transduction system"/>
    <property type="evidence" value="ECO:0007669"/>
    <property type="project" value="InterPro"/>
</dbReference>
<evidence type="ECO:0000256" key="1">
    <source>
        <dbReference type="ARBA" id="ARBA00022553"/>
    </source>
</evidence>
<proteinExistence type="predicted"/>
<dbReference type="InterPro" id="IPR001789">
    <property type="entry name" value="Sig_transdc_resp-reg_receiver"/>
</dbReference>
<feature type="domain" description="Response regulatory" evidence="3">
    <location>
        <begin position="12"/>
        <end position="124"/>
    </location>
</feature>
<evidence type="ECO:0000259" key="3">
    <source>
        <dbReference type="PROSITE" id="PS50110"/>
    </source>
</evidence>
<dbReference type="PROSITE" id="PS50110">
    <property type="entry name" value="RESPONSE_REGULATORY"/>
    <property type="match status" value="1"/>
</dbReference>
<feature type="modified residue" description="4-aspartylphosphate" evidence="2">
    <location>
        <position position="64"/>
    </location>
</feature>
<dbReference type="AlphaFoldDB" id="A0A5M6IS99"/>
<accession>A0A5M6IS99</accession>
<gene>
    <name evidence="4" type="ORF">F1189_15555</name>
</gene>
<dbReference type="PANTHER" id="PTHR44591:SF24">
    <property type="entry name" value="PROTEIN-GLUTAMATE METHYLESTERASE_PROTEIN-GLUTAMINE GLUTAMINASE 1"/>
    <property type="match status" value="1"/>
</dbReference>
<dbReference type="RefSeq" id="WP_150041746.1">
    <property type="nucleotide sequence ID" value="NZ_OW485601.1"/>
</dbReference>
<keyword evidence="1 2" id="KW-0597">Phosphoprotein</keyword>